<evidence type="ECO:0000313" key="1">
    <source>
        <dbReference type="EMBL" id="MED6128135.1"/>
    </source>
</evidence>
<proteinExistence type="predicted"/>
<evidence type="ECO:0000313" key="2">
    <source>
        <dbReference type="Proteomes" id="UP001341840"/>
    </source>
</evidence>
<comment type="caution">
    <text evidence="1">The sequence shown here is derived from an EMBL/GenBank/DDBJ whole genome shotgun (WGS) entry which is preliminary data.</text>
</comment>
<protein>
    <submittedName>
        <fullName evidence="1">Uncharacterized protein</fullName>
    </submittedName>
</protein>
<name>A0ABU6RWC4_9FABA</name>
<reference evidence="1 2" key="1">
    <citation type="journal article" date="2023" name="Plants (Basel)">
        <title>Bridging the Gap: Combining Genomics and Transcriptomics Approaches to Understand Stylosanthes scabra, an Orphan Legume from the Brazilian Caatinga.</title>
        <authorList>
            <person name="Ferreira-Neto J.R.C."/>
            <person name="da Silva M.D."/>
            <person name="Binneck E."/>
            <person name="de Melo N.F."/>
            <person name="da Silva R.H."/>
            <person name="de Melo A.L.T.M."/>
            <person name="Pandolfi V."/>
            <person name="Bustamante F.O."/>
            <person name="Brasileiro-Vidal A.C."/>
            <person name="Benko-Iseppon A.M."/>
        </authorList>
    </citation>
    <scope>NUCLEOTIDE SEQUENCE [LARGE SCALE GENOMIC DNA]</scope>
    <source>
        <tissue evidence="1">Leaves</tissue>
    </source>
</reference>
<gene>
    <name evidence="1" type="ORF">PIB30_094734</name>
</gene>
<keyword evidence="2" id="KW-1185">Reference proteome</keyword>
<dbReference type="EMBL" id="JASCZI010032323">
    <property type="protein sequence ID" value="MED6128135.1"/>
    <property type="molecule type" value="Genomic_DNA"/>
</dbReference>
<accession>A0ABU6RWC4</accession>
<sequence>MNESSVNTNENLNRLDPFHIAAHLNEKPSRVLEPYEILVDVFPSNPPDPLMDARKQMIEPYLICLGFYYASKIKSFQYDNPLRKPGPPQAVPLPRGLSLQITHSVCGRWTSLWHI</sequence>
<organism evidence="1 2">
    <name type="scientific">Stylosanthes scabra</name>
    <dbReference type="NCBI Taxonomy" id="79078"/>
    <lineage>
        <taxon>Eukaryota</taxon>
        <taxon>Viridiplantae</taxon>
        <taxon>Streptophyta</taxon>
        <taxon>Embryophyta</taxon>
        <taxon>Tracheophyta</taxon>
        <taxon>Spermatophyta</taxon>
        <taxon>Magnoliopsida</taxon>
        <taxon>eudicotyledons</taxon>
        <taxon>Gunneridae</taxon>
        <taxon>Pentapetalae</taxon>
        <taxon>rosids</taxon>
        <taxon>fabids</taxon>
        <taxon>Fabales</taxon>
        <taxon>Fabaceae</taxon>
        <taxon>Papilionoideae</taxon>
        <taxon>50 kb inversion clade</taxon>
        <taxon>dalbergioids sensu lato</taxon>
        <taxon>Dalbergieae</taxon>
        <taxon>Pterocarpus clade</taxon>
        <taxon>Stylosanthes</taxon>
    </lineage>
</organism>
<dbReference type="Proteomes" id="UP001341840">
    <property type="component" value="Unassembled WGS sequence"/>
</dbReference>